<sequence>MKDELTVAYDHCQALTKREAKNFYYGFMLLPARQRRAIYAAYAFARECDDIVDAGLPPQEASLRLAAYRESLDRCLEGYPRSPVLLALRDAIDRYRIPHEYFYRLIEGVETDLTVRRYASFEELKRYCYKVASIVGLISIEVFGYRGDGQARERAADLGVALQLTNILRDVQEDLQRDRIYLPQDELARFGYTEDDLRAGAATDNFRRLMSFQVKRAREYYERGRRLLPYLP</sequence>
<dbReference type="GO" id="GO:0051996">
    <property type="term" value="F:squalene synthase [NAD(P)H] activity"/>
    <property type="evidence" value="ECO:0007669"/>
    <property type="project" value="InterPro"/>
</dbReference>
<dbReference type="SFLD" id="SFLDG01018">
    <property type="entry name" value="Squalene/Phytoene_Synthase_Lik"/>
    <property type="match status" value="1"/>
</dbReference>
<dbReference type="GO" id="GO:0008299">
    <property type="term" value="P:isoprenoid biosynthetic process"/>
    <property type="evidence" value="ECO:0007669"/>
    <property type="project" value="UniProtKB-ARBA"/>
</dbReference>
<evidence type="ECO:0000256" key="1">
    <source>
        <dbReference type="ARBA" id="ARBA00022679"/>
    </source>
</evidence>
<dbReference type="EMBL" id="LAZR01058198">
    <property type="protein sequence ID" value="KKK70422.1"/>
    <property type="molecule type" value="Genomic_DNA"/>
</dbReference>
<comment type="caution">
    <text evidence="2">The sequence shown here is derived from an EMBL/GenBank/DDBJ whole genome shotgun (WGS) entry which is preliminary data.</text>
</comment>
<proteinExistence type="predicted"/>
<dbReference type="GO" id="GO:0004311">
    <property type="term" value="F:geranylgeranyl diphosphate synthase activity"/>
    <property type="evidence" value="ECO:0007669"/>
    <property type="project" value="InterPro"/>
</dbReference>
<dbReference type="InterPro" id="IPR002060">
    <property type="entry name" value="Squ/phyt_synthse"/>
</dbReference>
<dbReference type="PROSITE" id="PS01044">
    <property type="entry name" value="SQUALEN_PHYTOEN_SYN_1"/>
    <property type="match status" value="1"/>
</dbReference>
<accession>A0A0F8XN28</accession>
<name>A0A0F8XN28_9ZZZZ</name>
<dbReference type="AlphaFoldDB" id="A0A0F8XN28"/>
<dbReference type="PANTHER" id="PTHR31480">
    <property type="entry name" value="BIFUNCTIONAL LYCOPENE CYCLASE/PHYTOENE SYNTHASE"/>
    <property type="match status" value="1"/>
</dbReference>
<dbReference type="InterPro" id="IPR019845">
    <property type="entry name" value="Squalene/phytoene_synthase_CS"/>
</dbReference>
<dbReference type="Pfam" id="PF00494">
    <property type="entry name" value="SQS_PSY"/>
    <property type="match status" value="1"/>
</dbReference>
<dbReference type="CDD" id="cd00683">
    <property type="entry name" value="Trans_IPPS_HH"/>
    <property type="match status" value="1"/>
</dbReference>
<reference evidence="2" key="1">
    <citation type="journal article" date="2015" name="Nature">
        <title>Complex archaea that bridge the gap between prokaryotes and eukaryotes.</title>
        <authorList>
            <person name="Spang A."/>
            <person name="Saw J.H."/>
            <person name="Jorgensen S.L."/>
            <person name="Zaremba-Niedzwiedzka K."/>
            <person name="Martijn J."/>
            <person name="Lind A.E."/>
            <person name="van Eijk R."/>
            <person name="Schleper C."/>
            <person name="Guy L."/>
            <person name="Ettema T.J."/>
        </authorList>
    </citation>
    <scope>NUCLEOTIDE SEQUENCE</scope>
</reference>
<protein>
    <recommendedName>
        <fullName evidence="3">Squalene synthase HpnD</fullName>
    </recommendedName>
</protein>
<keyword evidence="1" id="KW-0808">Transferase</keyword>
<dbReference type="Gene3D" id="1.10.600.10">
    <property type="entry name" value="Farnesyl Diphosphate Synthase"/>
    <property type="match status" value="1"/>
</dbReference>
<dbReference type="InterPro" id="IPR044843">
    <property type="entry name" value="Trans_IPPS_bact-type"/>
</dbReference>
<dbReference type="SFLD" id="SFLDS00005">
    <property type="entry name" value="Isoprenoid_Synthase_Type_I"/>
    <property type="match status" value="1"/>
</dbReference>
<dbReference type="InterPro" id="IPR033904">
    <property type="entry name" value="Trans_IPPS_HH"/>
</dbReference>
<feature type="non-terminal residue" evidence="2">
    <location>
        <position position="232"/>
    </location>
</feature>
<dbReference type="SUPFAM" id="SSF48576">
    <property type="entry name" value="Terpenoid synthases"/>
    <property type="match status" value="1"/>
</dbReference>
<gene>
    <name evidence="2" type="ORF">LCGC14_2924150</name>
</gene>
<evidence type="ECO:0008006" key="3">
    <source>
        <dbReference type="Google" id="ProtNLM"/>
    </source>
</evidence>
<dbReference type="SFLD" id="SFLDG01212">
    <property type="entry name" value="Phytoene_synthase_like"/>
    <property type="match status" value="1"/>
</dbReference>
<organism evidence="2">
    <name type="scientific">marine sediment metagenome</name>
    <dbReference type="NCBI Taxonomy" id="412755"/>
    <lineage>
        <taxon>unclassified sequences</taxon>
        <taxon>metagenomes</taxon>
        <taxon>ecological metagenomes</taxon>
    </lineage>
</organism>
<evidence type="ECO:0000313" key="2">
    <source>
        <dbReference type="EMBL" id="KKK70422.1"/>
    </source>
</evidence>
<dbReference type="InterPro" id="IPR008949">
    <property type="entry name" value="Isoprenoid_synthase_dom_sf"/>
</dbReference>
<dbReference type="PROSITE" id="PS01045">
    <property type="entry name" value="SQUALEN_PHYTOEN_SYN_2"/>
    <property type="match status" value="1"/>
</dbReference>